<gene>
    <name evidence="2" type="ORF">QO034_18815</name>
</gene>
<dbReference type="Proteomes" id="UP001227126">
    <property type="component" value="Unassembled WGS sequence"/>
</dbReference>
<feature type="region of interest" description="Disordered" evidence="1">
    <location>
        <begin position="26"/>
        <end position="46"/>
    </location>
</feature>
<comment type="caution">
    <text evidence="2">The sequence shown here is derived from an EMBL/GenBank/DDBJ whole genome shotgun (WGS) entry which is preliminary data.</text>
</comment>
<dbReference type="EMBL" id="JASNJE010000031">
    <property type="protein sequence ID" value="MDK3075144.1"/>
    <property type="molecule type" value="Genomic_DNA"/>
</dbReference>
<evidence type="ECO:0000313" key="2">
    <source>
        <dbReference type="EMBL" id="MDK3075144.1"/>
    </source>
</evidence>
<protein>
    <submittedName>
        <fullName evidence="2">Uncharacterized protein</fullName>
    </submittedName>
</protein>
<proteinExistence type="predicted"/>
<name>A0ABT7FJ41_9RHOB</name>
<accession>A0ABT7FJ41</accession>
<dbReference type="RefSeq" id="WP_284487075.1">
    <property type="nucleotide sequence ID" value="NZ_JASNJE010000031.1"/>
</dbReference>
<keyword evidence="3" id="KW-1185">Reference proteome</keyword>
<organism evidence="2 3">
    <name type="scientific">Sedimentitalea xiamensis</name>
    <dbReference type="NCBI Taxonomy" id="3050037"/>
    <lineage>
        <taxon>Bacteria</taxon>
        <taxon>Pseudomonadati</taxon>
        <taxon>Pseudomonadota</taxon>
        <taxon>Alphaproteobacteria</taxon>
        <taxon>Rhodobacterales</taxon>
        <taxon>Paracoccaceae</taxon>
        <taxon>Sedimentitalea</taxon>
    </lineage>
</organism>
<sequence>MATTKGKGGVLSVGGEVVGELKSMEVTETSNEVDTSTMGTDWTGVDSTQTSWKATGAMFWDPLDAGQGELVVGTKVAVIFYPAGNTTGLVEETGSALVTSIGRQQAHDNIIESSIELTGDGALVKSVVS</sequence>
<reference evidence="2 3" key="1">
    <citation type="submission" date="2023-05" db="EMBL/GenBank/DDBJ databases">
        <title>Sedimentitalea sp. nov. JM2-8.</title>
        <authorList>
            <person name="Huang J."/>
        </authorList>
    </citation>
    <scope>NUCLEOTIDE SEQUENCE [LARGE SCALE GENOMIC DNA]</scope>
    <source>
        <strain evidence="2 3">JM2-8</strain>
    </source>
</reference>
<evidence type="ECO:0000313" key="3">
    <source>
        <dbReference type="Proteomes" id="UP001227126"/>
    </source>
</evidence>
<evidence type="ECO:0000256" key="1">
    <source>
        <dbReference type="SAM" id="MobiDB-lite"/>
    </source>
</evidence>